<reference evidence="10 11" key="1">
    <citation type="submission" date="2020-08" db="EMBL/GenBank/DDBJ databases">
        <title>Genomic Encyclopedia of Type Strains, Phase IV (KMG-IV): sequencing the most valuable type-strain genomes for metagenomic binning, comparative biology and taxonomic classification.</title>
        <authorList>
            <person name="Goeker M."/>
        </authorList>
    </citation>
    <scope>NUCLEOTIDE SEQUENCE [LARGE SCALE GENOMIC DNA]</scope>
    <source>
        <strain evidence="10 11">DSM 103733</strain>
    </source>
</reference>
<feature type="transmembrane region" description="Helical" evidence="7">
    <location>
        <begin position="333"/>
        <end position="363"/>
    </location>
</feature>
<comment type="subcellular location">
    <subcellularLocation>
        <location evidence="1">Cell membrane</location>
        <topology evidence="1">Multi-pass membrane protein</topology>
    </subcellularLocation>
</comment>
<feature type="domain" description="ABC3 transporter permease C-terminal" evidence="8">
    <location>
        <begin position="293"/>
        <end position="411"/>
    </location>
</feature>
<proteinExistence type="inferred from homology"/>
<dbReference type="InterPro" id="IPR003838">
    <property type="entry name" value="ABC3_permease_C"/>
</dbReference>
<evidence type="ECO:0000256" key="7">
    <source>
        <dbReference type="SAM" id="Phobius"/>
    </source>
</evidence>
<feature type="transmembrane region" description="Helical" evidence="7">
    <location>
        <begin position="384"/>
        <end position="404"/>
    </location>
</feature>
<name>A0A841JQ89_9BACT</name>
<evidence type="ECO:0000256" key="4">
    <source>
        <dbReference type="ARBA" id="ARBA00022989"/>
    </source>
</evidence>
<evidence type="ECO:0000256" key="1">
    <source>
        <dbReference type="ARBA" id="ARBA00004651"/>
    </source>
</evidence>
<dbReference type="Proteomes" id="UP000538666">
    <property type="component" value="Unassembled WGS sequence"/>
</dbReference>
<dbReference type="InterPro" id="IPR050250">
    <property type="entry name" value="Macrolide_Exporter_MacB"/>
</dbReference>
<dbReference type="GO" id="GO:0022857">
    <property type="term" value="F:transmembrane transporter activity"/>
    <property type="evidence" value="ECO:0007669"/>
    <property type="project" value="TreeGrafter"/>
</dbReference>
<dbReference type="Pfam" id="PF12704">
    <property type="entry name" value="MacB_PCD"/>
    <property type="match status" value="1"/>
</dbReference>
<keyword evidence="2" id="KW-1003">Cell membrane</keyword>
<sequence>MQSLGDTFGQVLRAIWANKLRSFLTMFGIAWGVGSMLLLVSVGEGFRSGNRRELASFGNDLIMLWSGTIPAVPNQHTGMRPYNLTVRDADAIRTQAPDVRAAVAYLDRDDIKQQSIYQTAGGDVVGTEANYLGVRYLPMAEGRFLRDDDLKNRSYVAVLGEKSARLLFPGRPALGEWITLNGTRFLVIGVAAKNGHGNNDGENQKVYIPLTIMLEMFPIKGENIPSDALTSIQYQPRLRGDNVIAKQEVHEIVARRHGFDANATEAFNEWDTIKTEQMVGKIFTAMDVFLGGVGIVTLALGAVGIINIMLVSVSERTREIGLRKAIGATSRSILFQFFLEGLILTGFSGLIGIGGSALFMYLLRAAIGTGMQGFDPPRLVPWSAALALGALSISGIVAGLYPAAKAAALEPVEALRRE</sequence>
<accession>A0A841JQ89</accession>
<comment type="caution">
    <text evidence="10">The sequence shown here is derived from an EMBL/GenBank/DDBJ whole genome shotgun (WGS) entry which is preliminary data.</text>
</comment>
<organism evidence="10 11">
    <name type="scientific">Silvibacterium bohemicum</name>
    <dbReference type="NCBI Taxonomy" id="1577686"/>
    <lineage>
        <taxon>Bacteria</taxon>
        <taxon>Pseudomonadati</taxon>
        <taxon>Acidobacteriota</taxon>
        <taxon>Terriglobia</taxon>
        <taxon>Terriglobales</taxon>
        <taxon>Acidobacteriaceae</taxon>
        <taxon>Silvibacterium</taxon>
    </lineage>
</organism>
<keyword evidence="4 7" id="KW-1133">Transmembrane helix</keyword>
<evidence type="ECO:0000313" key="10">
    <source>
        <dbReference type="EMBL" id="MBB6143513.1"/>
    </source>
</evidence>
<evidence type="ECO:0000313" key="11">
    <source>
        <dbReference type="Proteomes" id="UP000538666"/>
    </source>
</evidence>
<dbReference type="EMBL" id="JACHEK010000002">
    <property type="protein sequence ID" value="MBB6143513.1"/>
    <property type="molecule type" value="Genomic_DNA"/>
</dbReference>
<dbReference type="GO" id="GO:0005886">
    <property type="term" value="C:plasma membrane"/>
    <property type="evidence" value="ECO:0007669"/>
    <property type="project" value="UniProtKB-SubCell"/>
</dbReference>
<feature type="domain" description="MacB-like periplasmic core" evidence="9">
    <location>
        <begin position="22"/>
        <end position="216"/>
    </location>
</feature>
<evidence type="ECO:0000256" key="5">
    <source>
        <dbReference type="ARBA" id="ARBA00023136"/>
    </source>
</evidence>
<dbReference type="AlphaFoldDB" id="A0A841JQ89"/>
<dbReference type="InterPro" id="IPR025857">
    <property type="entry name" value="MacB_PCD"/>
</dbReference>
<dbReference type="PANTHER" id="PTHR30572">
    <property type="entry name" value="MEMBRANE COMPONENT OF TRANSPORTER-RELATED"/>
    <property type="match status" value="1"/>
</dbReference>
<feature type="transmembrane region" description="Helical" evidence="7">
    <location>
        <begin position="20"/>
        <end position="42"/>
    </location>
</feature>
<evidence type="ECO:0000256" key="6">
    <source>
        <dbReference type="ARBA" id="ARBA00038076"/>
    </source>
</evidence>
<dbReference type="RefSeq" id="WP_050062376.1">
    <property type="nucleotide sequence ID" value="NZ_JACHEK010000002.1"/>
</dbReference>
<evidence type="ECO:0000256" key="3">
    <source>
        <dbReference type="ARBA" id="ARBA00022692"/>
    </source>
</evidence>
<feature type="transmembrane region" description="Helical" evidence="7">
    <location>
        <begin position="288"/>
        <end position="313"/>
    </location>
</feature>
<dbReference type="Pfam" id="PF02687">
    <property type="entry name" value="FtsX"/>
    <property type="match status" value="1"/>
</dbReference>
<evidence type="ECO:0000259" key="8">
    <source>
        <dbReference type="Pfam" id="PF02687"/>
    </source>
</evidence>
<keyword evidence="3 7" id="KW-0812">Transmembrane</keyword>
<dbReference type="OrthoDB" id="9770036at2"/>
<comment type="similarity">
    <text evidence="6">Belongs to the ABC-4 integral membrane protein family.</text>
</comment>
<keyword evidence="11" id="KW-1185">Reference proteome</keyword>
<evidence type="ECO:0000256" key="2">
    <source>
        <dbReference type="ARBA" id="ARBA00022475"/>
    </source>
</evidence>
<protein>
    <submittedName>
        <fullName evidence="10">Putative ABC transport system permease protein</fullName>
    </submittedName>
</protein>
<gene>
    <name evidence="10" type="ORF">HNQ77_001457</name>
</gene>
<dbReference type="PANTHER" id="PTHR30572:SF4">
    <property type="entry name" value="ABC TRANSPORTER PERMEASE YTRF"/>
    <property type="match status" value="1"/>
</dbReference>
<evidence type="ECO:0000259" key="9">
    <source>
        <dbReference type="Pfam" id="PF12704"/>
    </source>
</evidence>
<keyword evidence="5 7" id="KW-0472">Membrane</keyword>